<feature type="binding site" evidence="7">
    <location>
        <position position="177"/>
    </location>
    <ligand>
        <name>Zn(2+)</name>
        <dbReference type="ChEBI" id="CHEBI:29105"/>
        <note>catalytic</note>
    </ligand>
</feature>
<feature type="binding site" evidence="7">
    <location>
        <position position="183"/>
    </location>
    <ligand>
        <name>Zn(2+)</name>
        <dbReference type="ChEBI" id="CHEBI:29105"/>
        <note>catalytic</note>
    </ligand>
</feature>
<keyword evidence="5 7" id="KW-0378">Hydrolase</keyword>
<keyword evidence="9" id="KW-1185">Reference proteome</keyword>
<keyword evidence="7" id="KW-0963">Cytoplasm</keyword>
<keyword evidence="4 7" id="KW-0255">Endonuclease</keyword>
<comment type="function">
    <text evidence="7">Single strand-specific metallo-endoribonuclease involved in late-stage 70S ribosome quality control and in maturation of the 3' terminus of the 16S rRNA.</text>
</comment>
<dbReference type="KEGG" id="tmo:TMO_3533"/>
<dbReference type="PATRIC" id="fig|1110502.3.peg.3623"/>
<reference evidence="8 9" key="1">
    <citation type="journal article" date="2012" name="J. Am. Chem. Soc.">
        <title>Bacterial biosynthesis and maturation of the didemnin anti-cancer agents.</title>
        <authorList>
            <person name="Xu Y."/>
            <person name="Kersten R.D."/>
            <person name="Nam S.J."/>
            <person name="Lu L."/>
            <person name="Al-Suwailem A.M."/>
            <person name="Zheng H."/>
            <person name="Fenical W."/>
            <person name="Dorrestein P.C."/>
            <person name="Moore B.S."/>
            <person name="Qian P.Y."/>
        </authorList>
    </citation>
    <scope>NUCLEOTIDE SEQUENCE [LARGE SCALE GENOMIC DNA]</scope>
    <source>
        <strain evidence="8 9">KA081020-065</strain>
    </source>
</reference>
<sequence>MTGLPPREDGDEGVAEDVETLALMGGRVEIALQRVGDIWADPCWDEPAARLDGPLSEAIGRLAGALLTMAASDLLARVEDRLIEISVTLTDDAAVRELNRDWREKDKPTNVLSFPAESIDPDDPETMDEVLDMLPAEAPLMLGDVIVAAETVRAEAAAQGKVPRAHLMHLIAHGLLHLLGHDHVDDDQAEQMESIEIRCLAGFGIADPYAEIEGAPDAD</sequence>
<dbReference type="GO" id="GO:0004222">
    <property type="term" value="F:metalloendopeptidase activity"/>
    <property type="evidence" value="ECO:0007669"/>
    <property type="project" value="InterPro"/>
</dbReference>
<comment type="subcellular location">
    <subcellularLocation>
        <location evidence="7">Cytoplasm</location>
    </subcellularLocation>
</comment>
<evidence type="ECO:0000256" key="7">
    <source>
        <dbReference type="HAMAP-Rule" id="MF_00009"/>
    </source>
</evidence>
<dbReference type="GO" id="GO:0006364">
    <property type="term" value="P:rRNA processing"/>
    <property type="evidence" value="ECO:0007669"/>
    <property type="project" value="UniProtKB-UniRule"/>
</dbReference>
<dbReference type="InterPro" id="IPR002036">
    <property type="entry name" value="YbeY"/>
</dbReference>
<protein>
    <recommendedName>
        <fullName evidence="7">Endoribonuclease YbeY</fullName>
        <ecNumber evidence="7">3.1.-.-</ecNumber>
    </recommendedName>
</protein>
<dbReference type="EC" id="3.1.-.-" evidence="7"/>
<dbReference type="SUPFAM" id="SSF55486">
    <property type="entry name" value="Metalloproteases ('zincins'), catalytic domain"/>
    <property type="match status" value="1"/>
</dbReference>
<dbReference type="GO" id="GO:0004521">
    <property type="term" value="F:RNA endonuclease activity"/>
    <property type="evidence" value="ECO:0007669"/>
    <property type="project" value="UniProtKB-UniRule"/>
</dbReference>
<dbReference type="GO" id="GO:0005737">
    <property type="term" value="C:cytoplasm"/>
    <property type="evidence" value="ECO:0007669"/>
    <property type="project" value="UniProtKB-SubCell"/>
</dbReference>
<comment type="cofactor">
    <cofactor evidence="7">
        <name>Zn(2+)</name>
        <dbReference type="ChEBI" id="CHEBI:29105"/>
    </cofactor>
    <text evidence="7">Binds 1 zinc ion.</text>
</comment>
<dbReference type="Proteomes" id="UP000005258">
    <property type="component" value="Chromosome"/>
</dbReference>
<keyword evidence="7" id="KW-0690">Ribosome biogenesis</keyword>
<dbReference type="STRING" id="1110502.TMO_3533"/>
<dbReference type="Gene3D" id="3.40.390.30">
    <property type="entry name" value="Metalloproteases ('zincins'), catalytic domain"/>
    <property type="match status" value="1"/>
</dbReference>
<dbReference type="eggNOG" id="COG0319">
    <property type="taxonomic scope" value="Bacteria"/>
</dbReference>
<accession>I3TRI3</accession>
<keyword evidence="2 7" id="KW-0540">Nuclease</keyword>
<dbReference type="InterPro" id="IPR023091">
    <property type="entry name" value="MetalPrtase_cat_dom_sf_prd"/>
</dbReference>
<proteinExistence type="inferred from homology"/>
<evidence type="ECO:0000256" key="1">
    <source>
        <dbReference type="ARBA" id="ARBA00010875"/>
    </source>
</evidence>
<keyword evidence="7" id="KW-0698">rRNA processing</keyword>
<evidence type="ECO:0000256" key="6">
    <source>
        <dbReference type="ARBA" id="ARBA00022833"/>
    </source>
</evidence>
<comment type="similarity">
    <text evidence="1 7">Belongs to the endoribonuclease YbeY family.</text>
</comment>
<evidence type="ECO:0000256" key="4">
    <source>
        <dbReference type="ARBA" id="ARBA00022759"/>
    </source>
</evidence>
<feature type="binding site" evidence="7">
    <location>
        <position position="173"/>
    </location>
    <ligand>
        <name>Zn(2+)</name>
        <dbReference type="ChEBI" id="CHEBI:29105"/>
        <note>catalytic</note>
    </ligand>
</feature>
<dbReference type="NCBIfam" id="TIGR00043">
    <property type="entry name" value="rRNA maturation RNase YbeY"/>
    <property type="match status" value="1"/>
</dbReference>
<evidence type="ECO:0000256" key="3">
    <source>
        <dbReference type="ARBA" id="ARBA00022723"/>
    </source>
</evidence>
<dbReference type="PANTHER" id="PTHR46986:SF1">
    <property type="entry name" value="ENDORIBONUCLEASE YBEY, CHLOROPLASTIC"/>
    <property type="match status" value="1"/>
</dbReference>
<name>I3TRI3_TISMK</name>
<keyword evidence="6 7" id="KW-0862">Zinc</keyword>
<dbReference type="EMBL" id="CP003236">
    <property type="protein sequence ID" value="AFK55371.1"/>
    <property type="molecule type" value="Genomic_DNA"/>
</dbReference>
<dbReference type="HOGENOM" id="CLU_1260980_0_0_5"/>
<evidence type="ECO:0000256" key="2">
    <source>
        <dbReference type="ARBA" id="ARBA00022722"/>
    </source>
</evidence>
<evidence type="ECO:0000313" key="9">
    <source>
        <dbReference type="Proteomes" id="UP000005258"/>
    </source>
</evidence>
<dbReference type="PANTHER" id="PTHR46986">
    <property type="entry name" value="ENDORIBONUCLEASE YBEY, CHLOROPLASTIC"/>
    <property type="match status" value="1"/>
</dbReference>
<dbReference type="AlphaFoldDB" id="I3TRI3"/>
<evidence type="ECO:0000256" key="5">
    <source>
        <dbReference type="ARBA" id="ARBA00022801"/>
    </source>
</evidence>
<dbReference type="HAMAP" id="MF_00009">
    <property type="entry name" value="Endoribonucl_YbeY"/>
    <property type="match status" value="1"/>
</dbReference>
<dbReference type="PROSITE" id="PS01306">
    <property type="entry name" value="UPF0054"/>
    <property type="match status" value="1"/>
</dbReference>
<dbReference type="GO" id="GO:0008270">
    <property type="term" value="F:zinc ion binding"/>
    <property type="evidence" value="ECO:0007669"/>
    <property type="project" value="UniProtKB-UniRule"/>
</dbReference>
<gene>
    <name evidence="7" type="primary">ybeY</name>
    <name evidence="8" type="ordered locus">TMO_3533</name>
</gene>
<organism evidence="8 9">
    <name type="scientific">Tistrella mobilis (strain KA081020-065)</name>
    <dbReference type="NCBI Taxonomy" id="1110502"/>
    <lineage>
        <taxon>Bacteria</taxon>
        <taxon>Pseudomonadati</taxon>
        <taxon>Pseudomonadota</taxon>
        <taxon>Alphaproteobacteria</taxon>
        <taxon>Geminicoccales</taxon>
        <taxon>Geminicoccaceae</taxon>
        <taxon>Tistrella</taxon>
    </lineage>
</organism>
<evidence type="ECO:0000313" key="8">
    <source>
        <dbReference type="EMBL" id="AFK55371.1"/>
    </source>
</evidence>
<dbReference type="RefSeq" id="WP_014747048.1">
    <property type="nucleotide sequence ID" value="NC_017956.1"/>
</dbReference>
<keyword evidence="3 7" id="KW-0479">Metal-binding</keyword>
<dbReference type="InterPro" id="IPR020549">
    <property type="entry name" value="YbeY_CS"/>
</dbReference>
<dbReference type="Pfam" id="PF02130">
    <property type="entry name" value="YbeY"/>
    <property type="match status" value="1"/>
</dbReference>